<protein>
    <submittedName>
        <fullName evidence="4">Beta-galactosidase</fullName>
        <ecNumber evidence="4">3.2.1.23</ecNumber>
    </submittedName>
</protein>
<dbReference type="Pfam" id="PF02837">
    <property type="entry name" value="Glyco_hydro_2_N"/>
    <property type="match status" value="1"/>
</dbReference>
<evidence type="ECO:0000259" key="3">
    <source>
        <dbReference type="Pfam" id="PF02837"/>
    </source>
</evidence>
<dbReference type="InterPro" id="IPR051913">
    <property type="entry name" value="GH2_Domain-Containing"/>
</dbReference>
<dbReference type="Gene3D" id="3.20.20.80">
    <property type="entry name" value="Glycosidases"/>
    <property type="match status" value="1"/>
</dbReference>
<comment type="similarity">
    <text evidence="1">Belongs to the glycosyl hydrolase 2 family.</text>
</comment>
<dbReference type="SUPFAM" id="SSF49785">
    <property type="entry name" value="Galactose-binding domain-like"/>
    <property type="match status" value="1"/>
</dbReference>
<dbReference type="InterPro" id="IPR017853">
    <property type="entry name" value="GH"/>
</dbReference>
<sequence length="989" mass="111943">MDKSIGNILDMIKRIGFSIPQSLLLGGALVALLAGSACQRNVDVSEAPIQPHFFQGQTEVIPLAGTWDFALDPDHVGVKERWYSKKLADTVTLPGTTDENKKGQFIDERVDDRLSRVWYWKGAAWYHKEVEIPSEWIGKRIQLLLERSKDTHVWVNDSYVGYENTLSGPQFFDLTAAVKEGTNRIAILVDNSVLPPVGPAHAIDERTQTNWNGIVGRLELQATDPVWIDQVQTYPDVANNRVKVVAKIGNITSIPVNGRMQVQAASWNVRNPVTFQGHEQAYLQLVDGQEVEFFYDFDEEAPLWDEFDPALIRLALKLSVDDGGPSYQHATFTDFGMREFVQKGKHLLINGDRVFLRGRIDCANYPLTGYAPMDRESWLEMFRMLKAYGINHWRFHTWFPPKEALVAADMVGVYLQPELPNKRSGMDLRSMDDEEAMKVHNPDYLAMSGSKFNMTLKDYLQKEAELIFRYFGNHPSFTLFTLGNELGRNQGMFELVAGFKTMDNRRLYAQGSNNMHWEPSFAEGDDFWVISRTDTNLHVRGANFHGAVSSGHVDNLPPSTLVDYDHSIEHVEVPVIAHETGAYQVSPDFSEIPKFTGVTRARNYELFEQRLKDAKMYDQYPAFVAASGKLAAICYREEVEAALRTSDLAGFQLLDIMDFPGQGTAPVGILNVFMESKGLIEPEEWRRFCSEVVPLLKMEKYTWTNAETFSAQVDVAHYGKTDFSNPTLSWELIGSTGRIFKKGKLQNGDIRKGMLQEVGKISFPLNEISRAEKLTLTLSIEGTSYSNAYDLWVYPESVDLKVPAETLVSRRLDANAMQHLEGGGKVILFPEHDRLPHSIRGAFQTDYWSYPMFLRSALNQGKEPAPGSLGFLCDPDSPLLAHFPTEFHSNWQWWHLVKNARPIILDDTPADYRPLVQTIDNFARNHKLGMIFEMKMGKGSVLVCAVDIPNLLHLPEARQLYYSLIHYVDSPAFSPQFALDTSLIAQLLP</sequence>
<reference evidence="4 5" key="1">
    <citation type="submission" date="2013-02" db="EMBL/GenBank/DDBJ databases">
        <title>A novel strain isolated from Lonar lake, Maharashtra, India.</title>
        <authorList>
            <person name="Singh A."/>
        </authorList>
    </citation>
    <scope>NUCLEOTIDE SEQUENCE [LARGE SCALE GENOMIC DNA]</scope>
    <source>
        <strain evidence="4 5">AK24</strain>
    </source>
</reference>
<dbReference type="InterPro" id="IPR006104">
    <property type="entry name" value="Glyco_hydro_2_N"/>
</dbReference>
<dbReference type="STRING" id="1232681.ADIS_1248"/>
<dbReference type="GO" id="GO:0004565">
    <property type="term" value="F:beta-galactosidase activity"/>
    <property type="evidence" value="ECO:0007669"/>
    <property type="project" value="UniProtKB-EC"/>
</dbReference>
<feature type="domain" description="Glycoside hydrolase family 2 catalytic" evidence="2">
    <location>
        <begin position="343"/>
        <end position="509"/>
    </location>
</feature>
<feature type="domain" description="Glycosyl hydrolases family 2 sugar binding" evidence="3">
    <location>
        <begin position="63"/>
        <end position="214"/>
    </location>
</feature>
<gene>
    <name evidence="4" type="ORF">ADIS_1248</name>
</gene>
<dbReference type="PANTHER" id="PTHR42732">
    <property type="entry name" value="BETA-GALACTOSIDASE"/>
    <property type="match status" value="1"/>
</dbReference>
<dbReference type="SUPFAM" id="SSF51445">
    <property type="entry name" value="(Trans)glycosidases"/>
    <property type="match status" value="1"/>
</dbReference>
<dbReference type="InterPro" id="IPR008979">
    <property type="entry name" value="Galactose-bd-like_sf"/>
</dbReference>
<accession>R7ZW61</accession>
<proteinExistence type="inferred from homology"/>
<dbReference type="InterPro" id="IPR006103">
    <property type="entry name" value="Glyco_hydro_2_cat"/>
</dbReference>
<dbReference type="EMBL" id="AQHR01000040">
    <property type="protein sequence ID" value="EON78385.1"/>
    <property type="molecule type" value="Genomic_DNA"/>
</dbReference>
<dbReference type="EC" id="3.2.1.23" evidence="4"/>
<dbReference type="PATRIC" id="fig|1288963.3.peg.1246"/>
<dbReference type="Proteomes" id="UP000013909">
    <property type="component" value="Unassembled WGS sequence"/>
</dbReference>
<organism evidence="4 5">
    <name type="scientific">Lunatimonas lonarensis</name>
    <dbReference type="NCBI Taxonomy" id="1232681"/>
    <lineage>
        <taxon>Bacteria</taxon>
        <taxon>Pseudomonadati</taxon>
        <taxon>Bacteroidota</taxon>
        <taxon>Cytophagia</taxon>
        <taxon>Cytophagales</taxon>
        <taxon>Cyclobacteriaceae</taxon>
    </lineage>
</organism>
<keyword evidence="4" id="KW-0326">Glycosidase</keyword>
<name>R7ZW61_9BACT</name>
<keyword evidence="5" id="KW-1185">Reference proteome</keyword>
<keyword evidence="4" id="KW-0378">Hydrolase</keyword>
<dbReference type="Pfam" id="PF02836">
    <property type="entry name" value="Glyco_hydro_2_C"/>
    <property type="match status" value="1"/>
</dbReference>
<dbReference type="AlphaFoldDB" id="R7ZW61"/>
<evidence type="ECO:0000313" key="4">
    <source>
        <dbReference type="EMBL" id="EON78385.1"/>
    </source>
</evidence>
<dbReference type="Gene3D" id="2.60.120.260">
    <property type="entry name" value="Galactose-binding domain-like"/>
    <property type="match status" value="1"/>
</dbReference>
<dbReference type="PANTHER" id="PTHR42732:SF1">
    <property type="entry name" value="BETA-MANNOSIDASE"/>
    <property type="match status" value="1"/>
</dbReference>
<evidence type="ECO:0000256" key="1">
    <source>
        <dbReference type="ARBA" id="ARBA00007401"/>
    </source>
</evidence>
<evidence type="ECO:0000313" key="5">
    <source>
        <dbReference type="Proteomes" id="UP000013909"/>
    </source>
</evidence>
<dbReference type="GO" id="GO:0005975">
    <property type="term" value="P:carbohydrate metabolic process"/>
    <property type="evidence" value="ECO:0007669"/>
    <property type="project" value="InterPro"/>
</dbReference>
<comment type="caution">
    <text evidence="4">The sequence shown here is derived from an EMBL/GenBank/DDBJ whole genome shotgun (WGS) entry which is preliminary data.</text>
</comment>
<evidence type="ECO:0000259" key="2">
    <source>
        <dbReference type="Pfam" id="PF02836"/>
    </source>
</evidence>